<dbReference type="EMBL" id="DYDO01000011">
    <property type="protein sequence ID" value="DBA16503.1"/>
    <property type="molecule type" value="Genomic_DNA"/>
</dbReference>
<organism evidence="1 2">
    <name type="scientific">Pyxicephalus adspersus</name>
    <name type="common">African bullfrog</name>
    <dbReference type="NCBI Taxonomy" id="30357"/>
    <lineage>
        <taxon>Eukaryota</taxon>
        <taxon>Metazoa</taxon>
        <taxon>Chordata</taxon>
        <taxon>Craniata</taxon>
        <taxon>Vertebrata</taxon>
        <taxon>Euteleostomi</taxon>
        <taxon>Amphibia</taxon>
        <taxon>Batrachia</taxon>
        <taxon>Anura</taxon>
        <taxon>Neobatrachia</taxon>
        <taxon>Ranoidea</taxon>
        <taxon>Pyxicephalidae</taxon>
        <taxon>Pyxicephalinae</taxon>
        <taxon>Pyxicephalus</taxon>
    </lineage>
</organism>
<evidence type="ECO:0000313" key="2">
    <source>
        <dbReference type="Proteomes" id="UP001181693"/>
    </source>
</evidence>
<protein>
    <submittedName>
        <fullName evidence="1">Uncharacterized protein</fullName>
    </submittedName>
</protein>
<dbReference type="SUPFAM" id="SSF46966">
    <property type="entry name" value="Spectrin repeat"/>
    <property type="match status" value="1"/>
</dbReference>
<proteinExistence type="predicted"/>
<gene>
    <name evidence="1" type="ORF">GDO54_003890</name>
</gene>
<keyword evidence="2" id="KW-1185">Reference proteome</keyword>
<sequence length="191" mass="22364">MKRIQIIIDSLKTQTLYSNHREKAVRIHDLLDKFDYLKAYVELRQHMLKMVEKQFLVFLEQGKELKIWLSEVAEFQEGLHHVTCSSHHVVQQQLSLTQVIVKQSKMIAEKMEIYEDTANQLTSTLQEMGSFSDVFQTALRKDISQHKKRWSDTLVASVTEEMTQVGERLSAVLKLNTCYQTHLQGLQWDKV</sequence>
<evidence type="ECO:0000313" key="1">
    <source>
        <dbReference type="EMBL" id="DBA16503.1"/>
    </source>
</evidence>
<comment type="caution">
    <text evidence="1">The sequence shown here is derived from an EMBL/GenBank/DDBJ whole genome shotgun (WGS) entry which is preliminary data.</text>
</comment>
<reference evidence="1" key="1">
    <citation type="thesis" date="2020" institute="ProQuest LLC" country="789 East Eisenhower Parkway, Ann Arbor, MI, USA">
        <title>Comparative Genomics and Chromosome Evolution.</title>
        <authorList>
            <person name="Mudd A.B."/>
        </authorList>
    </citation>
    <scope>NUCLEOTIDE SEQUENCE</scope>
    <source>
        <strain evidence="1">1538</strain>
        <tissue evidence="1">Blood</tissue>
    </source>
</reference>
<name>A0AAV2ZR91_PYXAD</name>
<accession>A0AAV2ZR91</accession>
<dbReference type="Proteomes" id="UP001181693">
    <property type="component" value="Unassembled WGS sequence"/>
</dbReference>
<dbReference type="AlphaFoldDB" id="A0AAV2ZR91"/>